<feature type="transmembrane region" description="Helical" evidence="1">
    <location>
        <begin position="59"/>
        <end position="76"/>
    </location>
</feature>
<feature type="transmembrane region" description="Helical" evidence="1">
    <location>
        <begin position="6"/>
        <end position="25"/>
    </location>
</feature>
<dbReference type="Proteomes" id="UP000238348">
    <property type="component" value="Chromosome"/>
</dbReference>
<sequence>MESLSFTFVFRAASALGWIAVVVAARARRGPLYAKFIGVLLGLHTLIACALVRHVGPLAPAFVALQGAATLHFFMLSRPRMRPLAYRALVSLPASYFVAATFLSLPWAIAAGLGATPHGLWVPFALAGVGIFQSLTLRREEVDILVDRAPVEGLVRHGARRRDPGEGTSARPLRIVQITDPHIGPFMPVARLRRICARAVERDPDLVVLTGDFLTMESQDTAEHLAEALSPLRALEGRVFACPGNHDHESPAHVATALARAGARLLVDDAALVETAAGPVQILGMDYHYRDRKARMAAVCARHPRVPGALRLVLLHNPGAFRDLGEGEGDLVLSGHTHGGQIGLVSLGLPWTILRLFVKMPDHGLWARGRDRLYVHRGTGHYGFPLRLGVPAEESVLKVHVAAGGAPYR</sequence>
<dbReference type="Pfam" id="PF00149">
    <property type="entry name" value="Metallophos"/>
    <property type="match status" value="1"/>
</dbReference>
<dbReference type="RefSeq" id="WP_104985355.1">
    <property type="nucleotide sequence ID" value="NZ_CP012673.1"/>
</dbReference>
<dbReference type="PANTHER" id="PTHR31302">
    <property type="entry name" value="TRANSMEMBRANE PROTEIN WITH METALLOPHOSPHOESTERASE DOMAIN-RELATED"/>
    <property type="match status" value="1"/>
</dbReference>
<evidence type="ECO:0000256" key="1">
    <source>
        <dbReference type="SAM" id="Phobius"/>
    </source>
</evidence>
<dbReference type="GO" id="GO:0016787">
    <property type="term" value="F:hydrolase activity"/>
    <property type="evidence" value="ECO:0007669"/>
    <property type="project" value="InterPro"/>
</dbReference>
<dbReference type="InterPro" id="IPR004843">
    <property type="entry name" value="Calcineurin-like_PHP"/>
</dbReference>
<dbReference type="InterPro" id="IPR051158">
    <property type="entry name" value="Metallophosphoesterase_sf"/>
</dbReference>
<proteinExistence type="predicted"/>
<feature type="domain" description="Calcineurin-like phosphoesterase" evidence="2">
    <location>
        <begin position="173"/>
        <end position="338"/>
    </location>
</feature>
<evidence type="ECO:0000259" key="2">
    <source>
        <dbReference type="Pfam" id="PF00149"/>
    </source>
</evidence>
<name>A0A2L0F6V5_SORCE</name>
<keyword evidence="1" id="KW-0812">Transmembrane</keyword>
<accession>A0A2L0F6V5</accession>
<keyword evidence="1" id="KW-1133">Transmembrane helix</keyword>
<dbReference type="EMBL" id="CP012673">
    <property type="protein sequence ID" value="AUX47318.1"/>
    <property type="molecule type" value="Genomic_DNA"/>
</dbReference>
<protein>
    <submittedName>
        <fullName evidence="3">Phosphodiesterase</fullName>
    </submittedName>
</protein>
<organism evidence="3 4">
    <name type="scientific">Sorangium cellulosum</name>
    <name type="common">Polyangium cellulosum</name>
    <dbReference type="NCBI Taxonomy" id="56"/>
    <lineage>
        <taxon>Bacteria</taxon>
        <taxon>Pseudomonadati</taxon>
        <taxon>Myxococcota</taxon>
        <taxon>Polyangia</taxon>
        <taxon>Polyangiales</taxon>
        <taxon>Polyangiaceae</taxon>
        <taxon>Sorangium</taxon>
    </lineage>
</organism>
<keyword evidence="1" id="KW-0472">Membrane</keyword>
<dbReference type="Gene3D" id="3.60.21.10">
    <property type="match status" value="1"/>
</dbReference>
<feature type="transmembrane region" description="Helical" evidence="1">
    <location>
        <begin position="88"/>
        <end position="109"/>
    </location>
</feature>
<reference evidence="3 4" key="1">
    <citation type="submission" date="2015-09" db="EMBL/GenBank/DDBJ databases">
        <title>Sorangium comparison.</title>
        <authorList>
            <person name="Zaburannyi N."/>
            <person name="Bunk B."/>
            <person name="Overmann J."/>
            <person name="Mueller R."/>
        </authorList>
    </citation>
    <scope>NUCLEOTIDE SEQUENCE [LARGE SCALE GENOMIC DNA]</scope>
    <source>
        <strain evidence="3 4">So ce26</strain>
    </source>
</reference>
<dbReference type="SUPFAM" id="SSF56300">
    <property type="entry name" value="Metallo-dependent phosphatases"/>
    <property type="match status" value="1"/>
</dbReference>
<dbReference type="InterPro" id="IPR029052">
    <property type="entry name" value="Metallo-depent_PP-like"/>
</dbReference>
<dbReference type="PANTHER" id="PTHR31302:SF21">
    <property type="entry name" value="CALCINEURIN-LIKE PHOSPHOESTERASE DOMAIN-CONTAINING PROTEIN"/>
    <property type="match status" value="1"/>
</dbReference>
<gene>
    <name evidence="3" type="primary">ndk</name>
    <name evidence="3" type="ORF">SOCE26_088360</name>
</gene>
<dbReference type="OrthoDB" id="9780884at2"/>
<dbReference type="AlphaFoldDB" id="A0A2L0F6V5"/>
<feature type="transmembrane region" description="Helical" evidence="1">
    <location>
        <begin position="32"/>
        <end position="53"/>
    </location>
</feature>
<evidence type="ECO:0000313" key="4">
    <source>
        <dbReference type="Proteomes" id="UP000238348"/>
    </source>
</evidence>
<evidence type="ECO:0000313" key="3">
    <source>
        <dbReference type="EMBL" id="AUX47318.1"/>
    </source>
</evidence>